<protein>
    <submittedName>
        <fullName evidence="3">Prenyltransferase/squalene oxidase repeat-containing protein</fullName>
    </submittedName>
</protein>
<organism evidence="3 4">
    <name type="scientific">Patulibacter brassicae</name>
    <dbReference type="NCBI Taxonomy" id="1705717"/>
    <lineage>
        <taxon>Bacteria</taxon>
        <taxon>Bacillati</taxon>
        <taxon>Actinomycetota</taxon>
        <taxon>Thermoleophilia</taxon>
        <taxon>Solirubrobacterales</taxon>
        <taxon>Patulibacteraceae</taxon>
        <taxon>Patulibacter</taxon>
    </lineage>
</organism>
<evidence type="ECO:0000313" key="4">
    <source>
        <dbReference type="Proteomes" id="UP001277761"/>
    </source>
</evidence>
<feature type="compositionally biased region" description="Gly residues" evidence="1">
    <location>
        <begin position="187"/>
        <end position="199"/>
    </location>
</feature>
<dbReference type="Gene3D" id="1.50.10.20">
    <property type="match status" value="1"/>
</dbReference>
<evidence type="ECO:0000259" key="2">
    <source>
        <dbReference type="Pfam" id="PF13243"/>
    </source>
</evidence>
<reference evidence="3 4" key="1">
    <citation type="submission" date="2023-11" db="EMBL/GenBank/DDBJ databases">
        <authorList>
            <person name="Xu M."/>
            <person name="Jiang T."/>
        </authorList>
    </citation>
    <scope>NUCLEOTIDE SEQUENCE [LARGE SCALE GENOMIC DNA]</scope>
    <source>
        <strain evidence="3 4">SD</strain>
    </source>
</reference>
<feature type="region of interest" description="Disordered" evidence="1">
    <location>
        <begin position="140"/>
        <end position="301"/>
    </location>
</feature>
<comment type="caution">
    <text evidence="3">The sequence shown here is derived from an EMBL/GenBank/DDBJ whole genome shotgun (WGS) entry which is preliminary data.</text>
</comment>
<feature type="compositionally biased region" description="Low complexity" evidence="1">
    <location>
        <begin position="237"/>
        <end position="246"/>
    </location>
</feature>
<name>A0ABU4VH92_9ACTN</name>
<proteinExistence type="predicted"/>
<sequence length="336" mass="35617">MQRPDGTWPAVRPGDGTNVDMTGAAVQALCAARRCGTPAVAKAIAWLRERQQPDGGWQAGDLRDERPGESNAGTTPWVVQALWATGQDPARWRRPGGRNPLQFLASLQRREGSIRWRASRDLNPTWMTAYAAAAFAGQPWPVAAPPRASEVRRAEREARRERRAQERARRARRTSPVRGDAGEVRDGGGSVTGGGGGRGADLFSRPQPQSRGATTGGERDTERDQDRRRGTKGRDGATGTAAASGPGDDGGVQNGERPRPQGTGGEVSGQVVQQPRGTEGTEQERAIAPGLRSADDGRTSDPLGLALLAGLLVAAAVGALLERRPLPDPVPPRSIP</sequence>
<feature type="compositionally biased region" description="Basic and acidic residues" evidence="1">
    <location>
        <begin position="149"/>
        <end position="168"/>
    </location>
</feature>
<dbReference type="InterPro" id="IPR008930">
    <property type="entry name" value="Terpenoid_cyclase/PrenylTrfase"/>
</dbReference>
<keyword evidence="4" id="KW-1185">Reference proteome</keyword>
<dbReference type="CDD" id="cd00688">
    <property type="entry name" value="ISOPREN_C2_like"/>
    <property type="match status" value="1"/>
</dbReference>
<dbReference type="InterPro" id="IPR032696">
    <property type="entry name" value="SQ_cyclase_C"/>
</dbReference>
<evidence type="ECO:0000256" key="1">
    <source>
        <dbReference type="SAM" id="MobiDB-lite"/>
    </source>
</evidence>
<dbReference type="Pfam" id="PF13243">
    <property type="entry name" value="SQHop_cyclase_C"/>
    <property type="match status" value="1"/>
</dbReference>
<dbReference type="RefSeq" id="WP_319952937.1">
    <property type="nucleotide sequence ID" value="NZ_JAXAVX010000001.1"/>
</dbReference>
<dbReference type="SUPFAM" id="SSF48239">
    <property type="entry name" value="Terpenoid cyclases/Protein prenyltransferases"/>
    <property type="match status" value="1"/>
</dbReference>
<evidence type="ECO:0000313" key="3">
    <source>
        <dbReference type="EMBL" id="MDX8150795.1"/>
    </source>
</evidence>
<feature type="region of interest" description="Disordered" evidence="1">
    <location>
        <begin position="52"/>
        <end position="73"/>
    </location>
</feature>
<gene>
    <name evidence="3" type="ORF">SK069_04245</name>
</gene>
<feature type="domain" description="Squalene cyclase C-terminal" evidence="2">
    <location>
        <begin position="2"/>
        <end position="113"/>
    </location>
</feature>
<feature type="compositionally biased region" description="Basic and acidic residues" evidence="1">
    <location>
        <begin position="217"/>
        <end position="235"/>
    </location>
</feature>
<dbReference type="EMBL" id="JAXAVX010000001">
    <property type="protein sequence ID" value="MDX8150795.1"/>
    <property type="molecule type" value="Genomic_DNA"/>
</dbReference>
<dbReference type="Proteomes" id="UP001277761">
    <property type="component" value="Unassembled WGS sequence"/>
</dbReference>
<accession>A0ABU4VH92</accession>